<dbReference type="PANTHER" id="PTHR10098">
    <property type="entry name" value="RAPSYN-RELATED"/>
    <property type="match status" value="1"/>
</dbReference>
<dbReference type="InterPro" id="IPR019734">
    <property type="entry name" value="TPR_rpt"/>
</dbReference>
<dbReference type="AlphaFoldDB" id="A0A846HE11"/>
<feature type="signal peptide" evidence="1">
    <location>
        <begin position="1"/>
        <end position="25"/>
    </location>
</feature>
<dbReference type="PANTHER" id="PTHR10098:SF112">
    <property type="entry name" value="SLR0380 PROTEIN"/>
    <property type="match status" value="1"/>
</dbReference>
<keyword evidence="1" id="KW-0732">Signal</keyword>
<comment type="caution">
    <text evidence="3">The sequence shown here is derived from an EMBL/GenBank/DDBJ whole genome shotgun (WGS) entry which is preliminary data.</text>
</comment>
<dbReference type="Gene3D" id="1.25.40.10">
    <property type="entry name" value="Tetratricopeptide repeat domain"/>
    <property type="match status" value="3"/>
</dbReference>
<protein>
    <submittedName>
        <fullName evidence="3">CHAT domain-containing protein</fullName>
    </submittedName>
</protein>
<accession>A0A846HE11</accession>
<sequence length="965" mass="106038">MSKVIIFAFAQIAVVSSTFALTADAASKSEMRIEISQQNQQFGNAKQLLQQGLKLYQTEQFSPAVEILQQAVQAFKSQGDVLNQALALNYLALAYQQQGDLPQASKAIAENLLLLSKNERNSQEYLSVRAQAFNTQGQIQLAQGQSNSALASWEEAAALYSINKDSAGKIGSLLNQAQALQTLGLYRRALITLDQVNQLLQQQPDSPLKANGLLSLGNALRVVGALDINRETSSINSLGTGQAILQRLEEKNSKTMQFSRTGSLQALEQSLTVAQKLNSPELVAEIQLNLGNTAQALRSNIEDNEEDTTQALSSTTKNKEYYTTLALEHYQKAAATAVSPTTRLQAQLNQLRLSIQTNKPIPDEVSWRQIQSQLATLAPSRKIIYARINLTQSLACLKLKTVPSTTATNLPCLSGDIEEKEAQISEKSKATPIISAQASETPEWLEIAQIAKTAVDQAKNLGDKRAEAYALGTLGGIYEQTNQLAIAQTQTQQALTIAESISAPDIGYRWQWQLGRILNAKKERIGAIAAYTKAVDNLKSIRRDLVAINPDVQFSFRQGVEPVFRELVSLLLESKEPTQDNLKSARDVIESLRLAELDNYFRLACINAQPVQIDEVDQKAAVIYPVILRDRLELIVSLPSDSSNQKANQKAEPTFIHHTKNLRKDEVKDTVKKLREQLVTRSSNDFKNPSKIVYDWIIAPIASELAEHKIENLVFVLDAPLGNIPMGALYDGKQYLIEKYNVAVTPGLELLNPKPIARTGLRIIAGGLTQASENFPDNFPALSNVGIELKAIKSTVTDTRVLLDKQFNKDAIENAVQSLSVPVVHLATHGQFSSKAEDTFILTYGDRVINVRDLNGLLQSRETNQRGAVELLVLSACSTATGDIRADLGIAGVAVRSGARSTLASLWNVDDEGTSILMGEFYTQLKKGNITKAKAIKEAQISLLKNPQYEHPYYWAPFVLVGNWL</sequence>
<reference evidence="3 4" key="1">
    <citation type="journal article" date="2015" name="Genome Announc.">
        <title>Draft Genome Sequence of Cyanobacterium Hassallia byssoidea Strain VB512170, Isolated from Monuments in India.</title>
        <authorList>
            <person name="Singh D."/>
            <person name="Chandrababunaidu M.M."/>
            <person name="Panda A."/>
            <person name="Sen D."/>
            <person name="Bhattacharyya S."/>
            <person name="Adhikary S.P."/>
            <person name="Tripathy S."/>
        </authorList>
    </citation>
    <scope>NUCLEOTIDE SEQUENCE [LARGE SCALE GENOMIC DNA]</scope>
    <source>
        <strain evidence="3 4">VB512170</strain>
    </source>
</reference>
<dbReference type="Proteomes" id="UP000031549">
    <property type="component" value="Unassembled WGS sequence"/>
</dbReference>
<name>A0A846HE11_9CYAN</name>
<dbReference type="SUPFAM" id="SSF48452">
    <property type="entry name" value="TPR-like"/>
    <property type="match status" value="1"/>
</dbReference>
<proteinExistence type="predicted"/>
<dbReference type="RefSeq" id="WP_052324609.1">
    <property type="nucleotide sequence ID" value="NZ_JTCM02000076.1"/>
</dbReference>
<feature type="chain" id="PRO_5032758702" evidence="1">
    <location>
        <begin position="26"/>
        <end position="965"/>
    </location>
</feature>
<evidence type="ECO:0000313" key="4">
    <source>
        <dbReference type="Proteomes" id="UP000031549"/>
    </source>
</evidence>
<keyword evidence="4" id="KW-1185">Reference proteome</keyword>
<dbReference type="InterPro" id="IPR024983">
    <property type="entry name" value="CHAT_dom"/>
</dbReference>
<dbReference type="EMBL" id="JTCM02000076">
    <property type="protein sequence ID" value="NEU75632.1"/>
    <property type="molecule type" value="Genomic_DNA"/>
</dbReference>
<gene>
    <name evidence="3" type="ORF">PI95_024495</name>
</gene>
<feature type="domain" description="CHAT" evidence="2">
    <location>
        <begin position="691"/>
        <end position="963"/>
    </location>
</feature>
<organism evidence="3 4">
    <name type="scientific">Hassallia byssoidea VB512170</name>
    <dbReference type="NCBI Taxonomy" id="1304833"/>
    <lineage>
        <taxon>Bacteria</taxon>
        <taxon>Bacillati</taxon>
        <taxon>Cyanobacteriota</taxon>
        <taxon>Cyanophyceae</taxon>
        <taxon>Nostocales</taxon>
        <taxon>Tolypothrichaceae</taxon>
        <taxon>Hassallia</taxon>
    </lineage>
</organism>
<dbReference type="SMART" id="SM00028">
    <property type="entry name" value="TPR"/>
    <property type="match status" value="6"/>
</dbReference>
<evidence type="ECO:0000256" key="1">
    <source>
        <dbReference type="SAM" id="SignalP"/>
    </source>
</evidence>
<dbReference type="InterPro" id="IPR011990">
    <property type="entry name" value="TPR-like_helical_dom_sf"/>
</dbReference>
<evidence type="ECO:0000313" key="3">
    <source>
        <dbReference type="EMBL" id="NEU75632.1"/>
    </source>
</evidence>
<dbReference type="Pfam" id="PF12770">
    <property type="entry name" value="CHAT"/>
    <property type="match status" value="1"/>
</dbReference>
<evidence type="ECO:0000259" key="2">
    <source>
        <dbReference type="Pfam" id="PF12770"/>
    </source>
</evidence>